<gene>
    <name evidence="1" type="ORF">EDC30_107153</name>
</gene>
<sequence length="195" mass="22144">MNAKFFKVIVSSSAPIEEDWSVQLVTLLGSRPRRLSRWCELGLFGGLSCISKTGQLHLPNDVPIRVYSEYATIHSTHKAIEQASQHLPMPFTFMQTQPSQLFNALGTALGWQGDGYTVAGITRKQSETALLRNLKRSALLGWVDEEPELISRWIWLEETDGNVRENWRNADSIFQLQAHTRWLKIDSENTLFEAG</sequence>
<proteinExistence type="predicted"/>
<name>A0A4R3HT19_PAULE</name>
<dbReference type="RefSeq" id="WP_132259159.1">
    <property type="nucleotide sequence ID" value="NZ_SLZQ01000007.1"/>
</dbReference>
<comment type="caution">
    <text evidence="1">The sequence shown here is derived from an EMBL/GenBank/DDBJ whole genome shotgun (WGS) entry which is preliminary data.</text>
</comment>
<evidence type="ECO:0000313" key="2">
    <source>
        <dbReference type="Proteomes" id="UP000295382"/>
    </source>
</evidence>
<accession>A0A4R3HT19</accession>
<dbReference type="Proteomes" id="UP000295382">
    <property type="component" value="Unassembled WGS sequence"/>
</dbReference>
<keyword evidence="2" id="KW-1185">Reference proteome</keyword>
<organism evidence="1 2">
    <name type="scientific">Paucimonas lemoignei</name>
    <name type="common">Pseudomonas lemoignei</name>
    <dbReference type="NCBI Taxonomy" id="29443"/>
    <lineage>
        <taxon>Bacteria</taxon>
        <taxon>Pseudomonadati</taxon>
        <taxon>Pseudomonadota</taxon>
        <taxon>Betaproteobacteria</taxon>
        <taxon>Burkholderiales</taxon>
        <taxon>Burkholderiaceae</taxon>
        <taxon>Paucimonas</taxon>
    </lineage>
</organism>
<evidence type="ECO:0000313" key="1">
    <source>
        <dbReference type="EMBL" id="TCS36336.1"/>
    </source>
</evidence>
<dbReference type="OrthoDB" id="8847912at2"/>
<dbReference type="EMBL" id="SLZQ01000007">
    <property type="protein sequence ID" value="TCS36336.1"/>
    <property type="molecule type" value="Genomic_DNA"/>
</dbReference>
<reference evidence="1 2" key="1">
    <citation type="submission" date="2019-03" db="EMBL/GenBank/DDBJ databases">
        <title>Genomic Encyclopedia of Type Strains, Phase IV (KMG-IV): sequencing the most valuable type-strain genomes for metagenomic binning, comparative biology and taxonomic classification.</title>
        <authorList>
            <person name="Goeker M."/>
        </authorList>
    </citation>
    <scope>NUCLEOTIDE SEQUENCE [LARGE SCALE GENOMIC DNA]</scope>
    <source>
        <strain evidence="1 2">DSM 7445</strain>
    </source>
</reference>
<dbReference type="AlphaFoldDB" id="A0A4R3HT19"/>
<protein>
    <submittedName>
        <fullName evidence="1">Uncharacterized protein</fullName>
    </submittedName>
</protein>